<keyword evidence="2" id="KW-0812">Transmembrane</keyword>
<keyword evidence="2" id="KW-0472">Membrane</keyword>
<gene>
    <name evidence="3" type="ORF">TCE0_015f02700</name>
</gene>
<name>A0A6V8H139_TALPI</name>
<dbReference type="AlphaFoldDB" id="A0A6V8H139"/>
<keyword evidence="2" id="KW-1133">Transmembrane helix</keyword>
<dbReference type="InterPro" id="IPR053137">
    <property type="entry name" value="NLR-like"/>
</dbReference>
<accession>A0A6V8H139</accession>
<evidence type="ECO:0000313" key="3">
    <source>
        <dbReference type="EMBL" id="GAM34847.1"/>
    </source>
</evidence>
<dbReference type="SUPFAM" id="SSF48452">
    <property type="entry name" value="TPR-like"/>
    <property type="match status" value="1"/>
</dbReference>
<evidence type="ECO:0000256" key="1">
    <source>
        <dbReference type="SAM" id="MobiDB-lite"/>
    </source>
</evidence>
<feature type="region of interest" description="Disordered" evidence="1">
    <location>
        <begin position="148"/>
        <end position="184"/>
    </location>
</feature>
<dbReference type="EMBL" id="DF933811">
    <property type="protein sequence ID" value="GAM34847.1"/>
    <property type="molecule type" value="Genomic_DNA"/>
</dbReference>
<evidence type="ECO:0000256" key="2">
    <source>
        <dbReference type="SAM" id="Phobius"/>
    </source>
</evidence>
<dbReference type="PANTHER" id="PTHR46082">
    <property type="entry name" value="ATP/GTP-BINDING PROTEIN-RELATED"/>
    <property type="match status" value="1"/>
</dbReference>
<evidence type="ECO:0000313" key="4">
    <source>
        <dbReference type="Proteomes" id="UP000053095"/>
    </source>
</evidence>
<proteinExistence type="predicted"/>
<feature type="transmembrane region" description="Helical" evidence="2">
    <location>
        <begin position="194"/>
        <end position="216"/>
    </location>
</feature>
<sequence length="560" mass="62830">MRGTPLDTPYVVSYLPLTTAWSAPAKCSSLFLDTAGYLFLNAPEYHNGVVGSPECVLLEVSIWWYQSLNSASPTAILLEDTISHVRKRIRLYFPTMRLDFDYRVLSIWQHGSPNQCSSTIPAGAITYIQPYSDTLYTCQWVQDRANTPHTAQQTTTSASVSDRPTSTHSNSAHGAPTSAAAKNNASGLDSKEKIGIGVGVSLGAIILVGLLAIRLLMRRKRNRQTIPPSETILETTNTKPELDSAPAPVKELDSANKIYYELGSSPISQPVAELSNDTSPPGKLLTEANISEMEERALEEETSGAYEAAEETYRQIVQWRESHQGPEHSATLTSIYQLVLVLNMCNKTGQADHLYRELMQRGETLPNLRPSWPLLGESLMLHGKNNEAAAEKLIRQELDLNMRVLGPEHLLTLFRQWNLANMFRRQLKLEVAEEAYRVALEMSDRVFGPCGTHFCYLCTAWLAEDNPYKHFNTLDSSCYNRLWDLEGKKDEAREIFRQTLERNIDKAGYDHPDTYPGLHNLKGELDEDEDLQVEITTPGDGSLPQGQKYRATVKIVRRQK</sequence>
<dbReference type="Pfam" id="PF13374">
    <property type="entry name" value="TPR_10"/>
    <property type="match status" value="1"/>
</dbReference>
<comment type="caution">
    <text evidence="3">The sequence shown here is derived from an EMBL/GenBank/DDBJ whole genome shotgun (WGS) entry which is preliminary data.</text>
</comment>
<reference evidence="4" key="1">
    <citation type="journal article" date="2015" name="Genome Announc.">
        <title>Draft genome sequence of Talaromyces cellulolyticus strain Y-94, a source of lignocellulosic biomass-degrading enzymes.</title>
        <authorList>
            <person name="Fujii T."/>
            <person name="Koike H."/>
            <person name="Sawayama S."/>
            <person name="Yano S."/>
            <person name="Inoue H."/>
        </authorList>
    </citation>
    <scope>NUCLEOTIDE SEQUENCE [LARGE SCALE GENOMIC DNA]</scope>
    <source>
        <strain evidence="4">Y-94</strain>
    </source>
</reference>
<dbReference type="InterPro" id="IPR011990">
    <property type="entry name" value="TPR-like_helical_dom_sf"/>
</dbReference>
<protein>
    <submittedName>
        <fullName evidence="3">Kinesin light chain</fullName>
    </submittedName>
</protein>
<dbReference type="PANTHER" id="PTHR46082:SF6">
    <property type="entry name" value="AAA+ ATPASE DOMAIN-CONTAINING PROTEIN-RELATED"/>
    <property type="match status" value="1"/>
</dbReference>
<organism evidence="3 4">
    <name type="scientific">Talaromyces pinophilus</name>
    <name type="common">Penicillium pinophilum</name>
    <dbReference type="NCBI Taxonomy" id="128442"/>
    <lineage>
        <taxon>Eukaryota</taxon>
        <taxon>Fungi</taxon>
        <taxon>Dikarya</taxon>
        <taxon>Ascomycota</taxon>
        <taxon>Pezizomycotina</taxon>
        <taxon>Eurotiomycetes</taxon>
        <taxon>Eurotiomycetidae</taxon>
        <taxon>Eurotiales</taxon>
        <taxon>Trichocomaceae</taxon>
        <taxon>Talaromyces</taxon>
        <taxon>Talaromyces sect. Talaromyces</taxon>
    </lineage>
</organism>
<feature type="compositionally biased region" description="Low complexity" evidence="1">
    <location>
        <begin position="150"/>
        <end position="159"/>
    </location>
</feature>
<keyword evidence="4" id="KW-1185">Reference proteome</keyword>
<feature type="compositionally biased region" description="Polar residues" evidence="1">
    <location>
        <begin position="160"/>
        <end position="172"/>
    </location>
</feature>
<dbReference type="Gene3D" id="1.25.40.10">
    <property type="entry name" value="Tetratricopeptide repeat domain"/>
    <property type="match status" value="2"/>
</dbReference>
<dbReference type="Proteomes" id="UP000053095">
    <property type="component" value="Unassembled WGS sequence"/>
</dbReference>